<keyword evidence="8" id="KW-0732">Signal</keyword>
<dbReference type="PROSITE" id="PS50237">
    <property type="entry name" value="HECT"/>
    <property type="match status" value="1"/>
</dbReference>
<evidence type="ECO:0000259" key="9">
    <source>
        <dbReference type="PROSITE" id="PS50199"/>
    </source>
</evidence>
<dbReference type="Gene3D" id="3.90.1750.10">
    <property type="entry name" value="Hect, E3 ligase catalytic domains"/>
    <property type="match status" value="1"/>
</dbReference>
<dbReference type="GO" id="GO:0008270">
    <property type="term" value="F:zinc ion binding"/>
    <property type="evidence" value="ECO:0007669"/>
    <property type="project" value="UniProtKB-KW"/>
</dbReference>
<feature type="region of interest" description="Disordered" evidence="7">
    <location>
        <begin position="1081"/>
        <end position="1100"/>
    </location>
</feature>
<evidence type="ECO:0000313" key="12">
    <source>
        <dbReference type="Proteomes" id="UP000023152"/>
    </source>
</evidence>
<dbReference type="PANTHER" id="PTHR46435:SF1">
    <property type="entry name" value="E3 UBIQUITIN-PROTEIN LIGASE HECTD4-RELATED"/>
    <property type="match status" value="1"/>
</dbReference>
<evidence type="ECO:0000313" key="11">
    <source>
        <dbReference type="EMBL" id="ETO31097.1"/>
    </source>
</evidence>
<keyword evidence="12" id="KW-1185">Reference proteome</keyword>
<name>X6P0N7_RETFI</name>
<evidence type="ECO:0000259" key="10">
    <source>
        <dbReference type="PROSITE" id="PS50237"/>
    </source>
</evidence>
<dbReference type="Proteomes" id="UP000023152">
    <property type="component" value="Unassembled WGS sequence"/>
</dbReference>
<dbReference type="SUPFAM" id="SSF56204">
    <property type="entry name" value="Hect, E3 ligase catalytic domain"/>
    <property type="match status" value="1"/>
</dbReference>
<keyword evidence="4" id="KW-0862">Zinc</keyword>
<feature type="signal peptide" evidence="8">
    <location>
        <begin position="1"/>
        <end position="17"/>
    </location>
</feature>
<dbReference type="Pfam" id="PF00632">
    <property type="entry name" value="HECT"/>
    <property type="match status" value="1"/>
</dbReference>
<dbReference type="PROSITE" id="PS50199">
    <property type="entry name" value="ZF_RANBP2_2"/>
    <property type="match status" value="1"/>
</dbReference>
<dbReference type="Gene3D" id="3.30.2410.10">
    <property type="entry name" value="Hect, E3 ligase catalytic domain"/>
    <property type="match status" value="1"/>
</dbReference>
<reference evidence="11 12" key="1">
    <citation type="journal article" date="2013" name="Curr. Biol.">
        <title>The Genome of the Foraminiferan Reticulomyxa filosa.</title>
        <authorList>
            <person name="Glockner G."/>
            <person name="Hulsmann N."/>
            <person name="Schleicher M."/>
            <person name="Noegel A.A."/>
            <person name="Eichinger L."/>
            <person name="Gallinger C."/>
            <person name="Pawlowski J."/>
            <person name="Sierra R."/>
            <person name="Euteneuer U."/>
            <person name="Pillet L."/>
            <person name="Moustafa A."/>
            <person name="Platzer M."/>
            <person name="Groth M."/>
            <person name="Szafranski K."/>
            <person name="Schliwa M."/>
        </authorList>
    </citation>
    <scope>NUCLEOTIDE SEQUENCE [LARGE SCALE GENOMIC DNA]</scope>
</reference>
<dbReference type="InterPro" id="IPR000569">
    <property type="entry name" value="HECT_dom"/>
</dbReference>
<feature type="chain" id="PRO_5004975869" evidence="8">
    <location>
        <begin position="18"/>
        <end position="1412"/>
    </location>
</feature>
<evidence type="ECO:0000256" key="3">
    <source>
        <dbReference type="ARBA" id="ARBA00022786"/>
    </source>
</evidence>
<feature type="active site" description="Glycyl thioester intermediate" evidence="5">
    <location>
        <position position="1363"/>
    </location>
</feature>
<evidence type="ECO:0000256" key="4">
    <source>
        <dbReference type="ARBA" id="ARBA00022833"/>
    </source>
</evidence>
<evidence type="ECO:0000256" key="6">
    <source>
        <dbReference type="PROSITE-ProRule" id="PRU00322"/>
    </source>
</evidence>
<protein>
    <submittedName>
        <fullName evidence="11">HECT domain and RCC1-like domain-containing protein</fullName>
    </submittedName>
</protein>
<keyword evidence="2 6" id="KW-0863">Zinc-finger</keyword>
<evidence type="ECO:0000256" key="7">
    <source>
        <dbReference type="SAM" id="MobiDB-lite"/>
    </source>
</evidence>
<comment type="caution">
    <text evidence="11">The sequence shown here is derived from an EMBL/GenBank/DDBJ whole genome shotgun (WGS) entry which is preliminary data.</text>
</comment>
<keyword evidence="1" id="KW-0479">Metal-binding</keyword>
<dbReference type="Gene3D" id="3.30.2160.10">
    <property type="entry name" value="Hect, E3 ligase catalytic domain"/>
    <property type="match status" value="1"/>
</dbReference>
<dbReference type="Gene3D" id="4.10.1060.10">
    <property type="entry name" value="Zinc finger, RanBP2-type"/>
    <property type="match status" value="1"/>
</dbReference>
<evidence type="ECO:0000256" key="5">
    <source>
        <dbReference type="PROSITE-ProRule" id="PRU00104"/>
    </source>
</evidence>
<dbReference type="PANTHER" id="PTHR46435">
    <property type="entry name" value="E3 UBIQUITIN-PROTEIN LIGASE HECTD4-RELATED"/>
    <property type="match status" value="1"/>
</dbReference>
<dbReference type="InterPro" id="IPR043366">
    <property type="entry name" value="HECTD4"/>
</dbReference>
<dbReference type="PROSITE" id="PS01358">
    <property type="entry name" value="ZF_RANBP2_1"/>
    <property type="match status" value="1"/>
</dbReference>
<keyword evidence="3 5" id="KW-0833">Ubl conjugation pathway</keyword>
<organism evidence="11 12">
    <name type="scientific">Reticulomyxa filosa</name>
    <dbReference type="NCBI Taxonomy" id="46433"/>
    <lineage>
        <taxon>Eukaryota</taxon>
        <taxon>Sar</taxon>
        <taxon>Rhizaria</taxon>
        <taxon>Retaria</taxon>
        <taxon>Foraminifera</taxon>
        <taxon>Monothalamids</taxon>
        <taxon>Reticulomyxidae</taxon>
        <taxon>Reticulomyxa</taxon>
    </lineage>
</organism>
<gene>
    <name evidence="11" type="ORF">RFI_06025</name>
</gene>
<evidence type="ECO:0000256" key="2">
    <source>
        <dbReference type="ARBA" id="ARBA00022771"/>
    </source>
</evidence>
<dbReference type="InterPro" id="IPR001876">
    <property type="entry name" value="Znf_RanBP2"/>
</dbReference>
<dbReference type="InterPro" id="IPR035983">
    <property type="entry name" value="Hect_E3_ubiquitin_ligase"/>
</dbReference>
<sequence>MYLFICLLVCCLSLAHSVAIYSDETCQSLVKIKRRLVACCGASHECWVKLSYPEICPLIEFEVVPIHPDLGLSFWLVRFLLQSVTMKPCAESLELLHNIQMCVRMIQLLCDHWQLLTLQMSPLKQALFTLMFQILSTINVLVKEHRSNLMTVDIQDVIDKGLEVLKELNTEAQKMFEVESKGEVTTYFQLLMDMMVLADKLRSSSCKQVSKVSFGIGGVSDEEEEDKEDATESDTVTEWDCPACTLKNPFAEDKCGLCGASRPPLKPKAKRDTKGMNANKLLQQLIGLSSAIEYFKNIDKSNKFATETLFKGAWNILKQEDDPTKQWFLISNVPPGPDDKVIDLLRHCVSRIESDNRVSISHIYLGTDPQAKKPITRKRKFVQKYIPSDPNLKEWGEKGIVHFIATNGKARAWKNPMDDGLVQVRVKGLALGSSPANSIVSNKSVRCMTKSELHSYVVVDFGERRVCPSFYKLRHYSFTDRDALRFWRLEGCAENCYSQWAVGASATADIDSDSKWEVLCEHSNDELLKKAGDIGGWKIESNQPKRFFHKFRVIITGVNSSNNFVLALSGFEVYGHLEMPPTVAPTKQKTHRFAVVEVGNPSVEVSQALLSMSGMAIKAPSGTELEYVTTEKEPPLPSPRQLSTPAVTTTIGILNAAIKTTPEPPRLEDLMANIVIPPSEERFVVDSIESELQVKRFSELPDGHILKDVFLKDLFLVSTQNDRNQHRVRPSGDSGRELKDKLQDHWRELFQKKLIGEGLTREEFVKMISPTGEGQDLILSICEQFDIQDNSQQILWDQFHDIVVTLIKVNPKIALNWIFVNGYDHRGSRRFDNNFDNAWADQMHSKKSLGFNSLQQLKPIHVRHVSEEEVQSDSRLRELLNLKAEMPIETLRLRLSAFQILNMVISKTLAFIDLSRYEMPSSLAHMLCIVGDEYIFTKMKTDFLQNVMDATSEAVEKKPVVRMNRMRLLNKLSTVGTLDFATESNFGFGYQQLSRVDESQLRPPKPQGADPFVAFVLDLIGQFVEGDTGPYRQYFNDVSSELQSPESYLFQLTPNGRKPQLDLMNKDKYVIRPSHPNLLLSATQGTEESNGGIGGADKTKQGVREGLNIQSAKDSANLKEEQFGMFEFLGKLIGMCLRTGVKLNLSLPAFFWKPLVGVSCGQRDLYEIDTTLCKGLEEIWNYPVERKHEFENEVKETFMTTLSDMTLVELKPNGSDIPVTFENRREYVSLVYQVRLNEHMPHVECIRQGIHKIVPIHLLTLFTWEELERLICGIPDINIDLLRRHTIYDKAIDPNSEYIEWFWKILHEFSPENKRKFIRFTWAQERLPNNDEEFTRLRLRFLIKPVIKSVANIDQSLPKAHTCFFHLELPKYSTKEIMKERLLLAITESLSMNADEPGRDDLNQAMQIEDAY</sequence>
<accession>X6P0N7</accession>
<feature type="domain" description="HECT" evidence="10">
    <location>
        <begin position="997"/>
        <end position="1395"/>
    </location>
</feature>
<dbReference type="EMBL" id="ASPP01005133">
    <property type="protein sequence ID" value="ETO31097.1"/>
    <property type="molecule type" value="Genomic_DNA"/>
</dbReference>
<evidence type="ECO:0000256" key="1">
    <source>
        <dbReference type="ARBA" id="ARBA00022723"/>
    </source>
</evidence>
<dbReference type="SMART" id="SM00119">
    <property type="entry name" value="HECTc"/>
    <property type="match status" value="1"/>
</dbReference>
<proteinExistence type="predicted"/>
<feature type="domain" description="RanBP2-type" evidence="9">
    <location>
        <begin position="232"/>
        <end position="264"/>
    </location>
</feature>
<dbReference type="GO" id="GO:0004842">
    <property type="term" value="F:ubiquitin-protein transferase activity"/>
    <property type="evidence" value="ECO:0007669"/>
    <property type="project" value="InterPro"/>
</dbReference>
<evidence type="ECO:0000256" key="8">
    <source>
        <dbReference type="SAM" id="SignalP"/>
    </source>
</evidence>